<keyword evidence="3" id="KW-1185">Reference proteome</keyword>
<sequence length="115" mass="13616">MNEYIFERIDYDNDPEWVVKDFFNSLNLSQKFVWGVEKVLNKHGFVINETYCHFPDYEDPDPECHFEGIMFGVWEGEVIVPESVGFNYAKLACVKYLQLHPEDTEKVNYLLTQLP</sequence>
<dbReference type="EMBL" id="JADOBI010000009">
    <property type="protein sequence ID" value="MBF7981492.1"/>
    <property type="molecule type" value="Genomic_DNA"/>
</dbReference>
<dbReference type="Proteomes" id="UP000636811">
    <property type="component" value="Unassembled WGS sequence"/>
</dbReference>
<organism evidence="2 3">
    <name type="scientific">Rahnella laticis</name>
    <dbReference type="NCBI Taxonomy" id="2787622"/>
    <lineage>
        <taxon>Bacteria</taxon>
        <taxon>Pseudomonadati</taxon>
        <taxon>Pseudomonadota</taxon>
        <taxon>Gammaproteobacteria</taxon>
        <taxon>Enterobacterales</taxon>
        <taxon>Yersiniaceae</taxon>
        <taxon>Rahnella</taxon>
    </lineage>
</organism>
<evidence type="ECO:0000313" key="3">
    <source>
        <dbReference type="Proteomes" id="UP000636811"/>
    </source>
</evidence>
<reference evidence="2 3" key="1">
    <citation type="submission" date="2020-11" db="EMBL/GenBank/DDBJ databases">
        <title>Taxonomic investigation of Rahnella strains.</title>
        <authorList>
            <person name="Lee S.D."/>
        </authorList>
    </citation>
    <scope>NUCLEOTIDE SEQUENCE [LARGE SCALE GENOMIC DNA]</scope>
    <source>
        <strain evidence="2 3">SAP-17</strain>
    </source>
</reference>
<dbReference type="Pfam" id="PF18624">
    <property type="entry name" value="CdiI_4"/>
    <property type="match status" value="1"/>
</dbReference>
<accession>A0ABS0E921</accession>
<dbReference type="NCBIfam" id="NF033826">
    <property type="entry name" value="immun_CdiI"/>
    <property type="match status" value="1"/>
</dbReference>
<feature type="domain" description="CDI immunity protein" evidence="1">
    <location>
        <begin position="15"/>
        <end position="111"/>
    </location>
</feature>
<dbReference type="CDD" id="cd20688">
    <property type="entry name" value="CdiI_Ecoli_Nm-like"/>
    <property type="match status" value="1"/>
</dbReference>
<comment type="caution">
    <text evidence="2">The sequence shown here is derived from an EMBL/GenBank/DDBJ whole genome shotgun (WGS) entry which is preliminary data.</text>
</comment>
<name>A0ABS0E921_9GAMM</name>
<gene>
    <name evidence="2" type="primary">cdiI</name>
    <name evidence="2" type="ORF">IV433_18940</name>
</gene>
<proteinExistence type="predicted"/>
<protein>
    <submittedName>
        <fullName evidence="2">Ribonuclease toxin immunity protein CdiI</fullName>
    </submittedName>
</protein>
<evidence type="ECO:0000259" key="1">
    <source>
        <dbReference type="Pfam" id="PF18624"/>
    </source>
</evidence>
<dbReference type="InterPro" id="IPR041256">
    <property type="entry name" value="CdiI_4"/>
</dbReference>
<evidence type="ECO:0000313" key="2">
    <source>
        <dbReference type="EMBL" id="MBF7981492.1"/>
    </source>
</evidence>